<dbReference type="InParanoid" id="A0A4W3IZC6"/>
<dbReference type="GeneTree" id="ENSGT00940000170618"/>
<dbReference type="Proteomes" id="UP000314986">
    <property type="component" value="Unassembled WGS sequence"/>
</dbReference>
<sequence length="70" mass="8040">NVSLNFKGSNDNERLAIARQRIPYRLGRVVDDWLLDKGRQLTIFNSQATINIGGKDRTRPFQGQLTGLYY</sequence>
<reference evidence="1" key="5">
    <citation type="submission" date="2025-09" db="UniProtKB">
        <authorList>
            <consortium name="Ensembl"/>
        </authorList>
    </citation>
    <scope>IDENTIFICATION</scope>
</reference>
<keyword evidence="2" id="KW-1185">Reference proteome</keyword>
<evidence type="ECO:0000313" key="1">
    <source>
        <dbReference type="Ensembl" id="ENSCMIP00000025975.1"/>
    </source>
</evidence>
<dbReference type="Gene3D" id="2.60.120.200">
    <property type="match status" value="1"/>
</dbReference>
<dbReference type="Ensembl" id="ENSCMIT00000026402.1">
    <property type="protein sequence ID" value="ENSCMIP00000025975.1"/>
    <property type="gene ID" value="ENSCMIG00000011396.1"/>
</dbReference>
<name>A0A4W3IZC6_CALMI</name>
<reference evidence="2" key="3">
    <citation type="journal article" date="2014" name="Nature">
        <title>Elephant shark genome provides unique insights into gnathostome evolution.</title>
        <authorList>
            <consortium name="International Elephant Shark Genome Sequencing Consortium"/>
            <person name="Venkatesh B."/>
            <person name="Lee A.P."/>
            <person name="Ravi V."/>
            <person name="Maurya A.K."/>
            <person name="Lian M.M."/>
            <person name="Swann J.B."/>
            <person name="Ohta Y."/>
            <person name="Flajnik M.F."/>
            <person name="Sutoh Y."/>
            <person name="Kasahara M."/>
            <person name="Hoon S."/>
            <person name="Gangu V."/>
            <person name="Roy S.W."/>
            <person name="Irimia M."/>
            <person name="Korzh V."/>
            <person name="Kondrychyn I."/>
            <person name="Lim Z.W."/>
            <person name="Tay B.H."/>
            <person name="Tohari S."/>
            <person name="Kong K.W."/>
            <person name="Ho S."/>
            <person name="Lorente-Galdos B."/>
            <person name="Quilez J."/>
            <person name="Marques-Bonet T."/>
            <person name="Raney B.J."/>
            <person name="Ingham P.W."/>
            <person name="Tay A."/>
            <person name="Hillier L.W."/>
            <person name="Minx P."/>
            <person name="Boehm T."/>
            <person name="Wilson R.K."/>
            <person name="Brenner S."/>
            <person name="Warren W.C."/>
        </authorList>
    </citation>
    <scope>NUCLEOTIDE SEQUENCE [LARGE SCALE GENOMIC DNA]</scope>
</reference>
<protein>
    <submittedName>
        <fullName evidence="1">Uncharacterized protein</fullName>
    </submittedName>
</protein>
<reference evidence="1" key="4">
    <citation type="submission" date="2025-08" db="UniProtKB">
        <authorList>
            <consortium name="Ensembl"/>
        </authorList>
    </citation>
    <scope>IDENTIFICATION</scope>
</reference>
<reference evidence="2" key="1">
    <citation type="journal article" date="2006" name="Science">
        <title>Ancient noncoding elements conserved in the human genome.</title>
        <authorList>
            <person name="Venkatesh B."/>
            <person name="Kirkness E.F."/>
            <person name="Loh Y.H."/>
            <person name="Halpern A.L."/>
            <person name="Lee A.P."/>
            <person name="Johnson J."/>
            <person name="Dandona N."/>
            <person name="Viswanathan L.D."/>
            <person name="Tay A."/>
            <person name="Venter J.C."/>
            <person name="Strausberg R.L."/>
            <person name="Brenner S."/>
        </authorList>
    </citation>
    <scope>NUCLEOTIDE SEQUENCE [LARGE SCALE GENOMIC DNA]</scope>
</reference>
<reference evidence="2" key="2">
    <citation type="journal article" date="2007" name="PLoS Biol.">
        <title>Survey sequencing and comparative analysis of the elephant shark (Callorhinchus milii) genome.</title>
        <authorList>
            <person name="Venkatesh B."/>
            <person name="Kirkness E.F."/>
            <person name="Loh Y.H."/>
            <person name="Halpern A.L."/>
            <person name="Lee A.P."/>
            <person name="Johnson J."/>
            <person name="Dandona N."/>
            <person name="Viswanathan L.D."/>
            <person name="Tay A."/>
            <person name="Venter J.C."/>
            <person name="Strausberg R.L."/>
            <person name="Brenner S."/>
        </authorList>
    </citation>
    <scope>NUCLEOTIDE SEQUENCE [LARGE SCALE GENOMIC DNA]</scope>
</reference>
<dbReference type="STRING" id="7868.ENSCMIP00000025975"/>
<proteinExistence type="predicted"/>
<evidence type="ECO:0000313" key="2">
    <source>
        <dbReference type="Proteomes" id="UP000314986"/>
    </source>
</evidence>
<dbReference type="AlphaFoldDB" id="A0A4W3IZC6"/>
<accession>A0A4W3IZC6</accession>
<organism evidence="1 2">
    <name type="scientific">Callorhinchus milii</name>
    <name type="common">Ghost shark</name>
    <dbReference type="NCBI Taxonomy" id="7868"/>
    <lineage>
        <taxon>Eukaryota</taxon>
        <taxon>Metazoa</taxon>
        <taxon>Chordata</taxon>
        <taxon>Craniata</taxon>
        <taxon>Vertebrata</taxon>
        <taxon>Chondrichthyes</taxon>
        <taxon>Holocephali</taxon>
        <taxon>Chimaeriformes</taxon>
        <taxon>Callorhinchidae</taxon>
        <taxon>Callorhinchus</taxon>
    </lineage>
</organism>